<dbReference type="AlphaFoldDB" id="N1RUQ5"/>
<evidence type="ECO:0000313" key="3">
    <source>
        <dbReference type="Proteomes" id="UP000016929"/>
    </source>
</evidence>
<name>N1RUQ5_FUSC4</name>
<dbReference type="Proteomes" id="UP000016929">
    <property type="component" value="Unassembled WGS sequence"/>
</dbReference>
<dbReference type="HOGENOM" id="CLU_3125037_0_0_1"/>
<feature type="region of interest" description="Disordered" evidence="1">
    <location>
        <begin position="1"/>
        <end position="24"/>
    </location>
</feature>
<dbReference type="EMBL" id="KB726315">
    <property type="protein sequence ID" value="EMT70373.1"/>
    <property type="molecule type" value="Genomic_DNA"/>
</dbReference>
<sequence>MGVIASGMVITGTERRRRPKSVQPGGQEWITVIQAIRPLRQAKIAGPITR</sequence>
<evidence type="ECO:0000256" key="1">
    <source>
        <dbReference type="SAM" id="MobiDB-lite"/>
    </source>
</evidence>
<organism evidence="2 3">
    <name type="scientific">Fusarium oxysporum f. sp. cubense (strain race 4)</name>
    <name type="common">Panama disease fungus</name>
    <dbReference type="NCBI Taxonomy" id="2502994"/>
    <lineage>
        <taxon>Eukaryota</taxon>
        <taxon>Fungi</taxon>
        <taxon>Dikarya</taxon>
        <taxon>Ascomycota</taxon>
        <taxon>Pezizomycotina</taxon>
        <taxon>Sordariomycetes</taxon>
        <taxon>Hypocreomycetidae</taxon>
        <taxon>Hypocreales</taxon>
        <taxon>Nectriaceae</taxon>
        <taxon>Fusarium</taxon>
        <taxon>Fusarium oxysporum species complex</taxon>
    </lineage>
</organism>
<gene>
    <name evidence="2" type="ORF">FOC4_g10000140</name>
</gene>
<protein>
    <submittedName>
        <fullName evidence="2">Uncharacterized protein</fullName>
    </submittedName>
</protein>
<reference evidence="3" key="1">
    <citation type="submission" date="2012-09" db="EMBL/GenBank/DDBJ databases">
        <title>Genome sequencing and comparative transcriptomics of race 1 and race 4 of banana pathogen: Fusarium oxysporum f. sp. cubense.</title>
        <authorList>
            <person name="Fang X."/>
            <person name="Huang J."/>
        </authorList>
    </citation>
    <scope>NUCLEOTIDE SEQUENCE [LARGE SCALE GENOMIC DNA]</scope>
    <source>
        <strain evidence="3">race 4</strain>
    </source>
</reference>
<accession>N1RUQ5</accession>
<proteinExistence type="predicted"/>
<keyword evidence="3" id="KW-1185">Reference proteome</keyword>
<evidence type="ECO:0000313" key="2">
    <source>
        <dbReference type="EMBL" id="EMT70373.1"/>
    </source>
</evidence>
<reference evidence="3" key="2">
    <citation type="journal article" date="2014" name="PLoS ONE">
        <title>Genome and Transcriptome Analysis of the Fungal Pathogen Fusarium oxysporum f. sp. cubense Causing Banana Vascular Wilt Disease.</title>
        <authorList>
            <person name="Guo L."/>
            <person name="Han L."/>
            <person name="Yang L."/>
            <person name="Zeng H."/>
            <person name="Fan D."/>
            <person name="Zhu Y."/>
            <person name="Feng Y."/>
            <person name="Wang G."/>
            <person name="Peng C."/>
            <person name="Jiang X."/>
            <person name="Zhou D."/>
            <person name="Ni P."/>
            <person name="Liang C."/>
            <person name="Liu L."/>
            <person name="Wang J."/>
            <person name="Mao C."/>
            <person name="Fang X."/>
            <person name="Peng M."/>
            <person name="Huang J."/>
        </authorList>
    </citation>
    <scope>NUCLEOTIDE SEQUENCE [LARGE SCALE GENOMIC DNA]</scope>
    <source>
        <strain evidence="3">race 4</strain>
    </source>
</reference>